<gene>
    <name evidence="1" type="ORF">BU25DRAFT_411549</name>
</gene>
<accession>A0ACB6RZJ1</accession>
<reference evidence="1" key="1">
    <citation type="journal article" date="2020" name="Stud. Mycol.">
        <title>101 Dothideomycetes genomes: a test case for predicting lifestyles and emergence of pathogens.</title>
        <authorList>
            <person name="Haridas S."/>
            <person name="Albert R."/>
            <person name="Binder M."/>
            <person name="Bloem J."/>
            <person name="Labutti K."/>
            <person name="Salamov A."/>
            <person name="Andreopoulos B."/>
            <person name="Baker S."/>
            <person name="Barry K."/>
            <person name="Bills G."/>
            <person name="Bluhm B."/>
            <person name="Cannon C."/>
            <person name="Castanera R."/>
            <person name="Culley D."/>
            <person name="Daum C."/>
            <person name="Ezra D."/>
            <person name="Gonzalez J."/>
            <person name="Henrissat B."/>
            <person name="Kuo A."/>
            <person name="Liang C."/>
            <person name="Lipzen A."/>
            <person name="Lutzoni F."/>
            <person name="Magnuson J."/>
            <person name="Mondo S."/>
            <person name="Nolan M."/>
            <person name="Ohm R."/>
            <person name="Pangilinan J."/>
            <person name="Park H.-J."/>
            <person name="Ramirez L."/>
            <person name="Alfaro M."/>
            <person name="Sun H."/>
            <person name="Tritt A."/>
            <person name="Yoshinaga Y."/>
            <person name="Zwiers L.-H."/>
            <person name="Turgeon B."/>
            <person name="Goodwin S."/>
            <person name="Spatafora J."/>
            <person name="Crous P."/>
            <person name="Grigoriev I."/>
        </authorList>
    </citation>
    <scope>NUCLEOTIDE SEQUENCE</scope>
    <source>
        <strain evidence="1">CBS 525.71</strain>
    </source>
</reference>
<dbReference type="EMBL" id="MU006720">
    <property type="protein sequence ID" value="KAF2626573.1"/>
    <property type="molecule type" value="Genomic_DNA"/>
</dbReference>
<evidence type="ECO:0000313" key="1">
    <source>
        <dbReference type="EMBL" id="KAF2626573.1"/>
    </source>
</evidence>
<proteinExistence type="predicted"/>
<keyword evidence="2" id="KW-1185">Reference proteome</keyword>
<evidence type="ECO:0000313" key="2">
    <source>
        <dbReference type="Proteomes" id="UP000799754"/>
    </source>
</evidence>
<comment type="caution">
    <text evidence="1">The sequence shown here is derived from an EMBL/GenBank/DDBJ whole genome shotgun (WGS) entry which is preliminary data.</text>
</comment>
<name>A0ACB6RZJ1_9PLEO</name>
<sequence>MWTSRMYMVASPELCSALQRAPSTLSLDPVISEITSRMVDLNPRTASILRDPSGGQDGGVSLYKQSHSILTPQTLTDGSDIQLGYLGQLVNDVKDGSEVELFRFVRKKICDASNRTFFGPKNPFEKYPDLLDSFWDWESGIIPIMVGFFPRITARKAYQGLMTCAKAFAEYIEVEGYREAHYFLQNRNSLHLQHGITDTIERGKLDVSMGLAINVNASITTFWLLSNVFSRPELLSRLRYEIRKNALLGPGLLSFECLRQSCPFLNSVYRETLRLYAPMGSPRWVAADTMLADTYLVRKGTLVQTASNALHQNRELWGPDVESFKPNRFLYSINGSKTNPDGSVPEDKAHALHPATFRSFGGGKHMCPGRHFAQCEIISLSAVLLLAFDMEAIDGTDWNPPPDTKRTPISVMRPLKELKVRLQRRKEFENIKWKLEL</sequence>
<dbReference type="Proteomes" id="UP000799754">
    <property type="component" value="Unassembled WGS sequence"/>
</dbReference>
<protein>
    <submittedName>
        <fullName evidence="1">Cytochrome P450</fullName>
    </submittedName>
</protein>
<organism evidence="1 2">
    <name type="scientific">Macroventuria anomochaeta</name>
    <dbReference type="NCBI Taxonomy" id="301207"/>
    <lineage>
        <taxon>Eukaryota</taxon>
        <taxon>Fungi</taxon>
        <taxon>Dikarya</taxon>
        <taxon>Ascomycota</taxon>
        <taxon>Pezizomycotina</taxon>
        <taxon>Dothideomycetes</taxon>
        <taxon>Pleosporomycetidae</taxon>
        <taxon>Pleosporales</taxon>
        <taxon>Pleosporineae</taxon>
        <taxon>Didymellaceae</taxon>
        <taxon>Macroventuria</taxon>
    </lineage>
</organism>